<proteinExistence type="predicted"/>
<gene>
    <name evidence="1" type="ORF">EW093_00605</name>
</gene>
<dbReference type="EMBL" id="CP035807">
    <property type="protein sequence ID" value="QEN03265.1"/>
    <property type="molecule type" value="Genomic_DNA"/>
</dbReference>
<dbReference type="RefSeq" id="WP_149566525.1">
    <property type="nucleotide sequence ID" value="NZ_CP035807.1"/>
</dbReference>
<accession>A0A5C1Q5F5</accession>
<reference evidence="1 2" key="2">
    <citation type="submission" date="2019-09" db="EMBL/GenBank/DDBJ databases">
        <title>Complete Genome Sequence and Methylome Analysis of free living Spirochaetas.</title>
        <authorList>
            <person name="Leshcheva N."/>
            <person name="Mikheeva N."/>
        </authorList>
    </citation>
    <scope>NUCLEOTIDE SEQUENCE [LARGE SCALE GENOMIC DNA]</scope>
    <source>
        <strain evidence="1 2">P</strain>
    </source>
</reference>
<dbReference type="AlphaFoldDB" id="A0A5C1Q5F5"/>
<dbReference type="KEGG" id="sper:EW093_00605"/>
<name>A0A5C1Q5F5_9SPIO</name>
<evidence type="ECO:0000313" key="2">
    <source>
        <dbReference type="Proteomes" id="UP000323824"/>
    </source>
</evidence>
<keyword evidence="2" id="KW-1185">Reference proteome</keyword>
<sequence>METSRVYTKNIGKVYKKNYDKDLSSFKNEFEPIFIECCKVLPADISSEIFARFVTYSDREFKDALYNLTNLLELFEENYDVENDPFTKEEWEYIKLVINDSTDEFGLDLVKYMMQVMLDLGLI</sequence>
<organism evidence="1 2">
    <name type="scientific">Thiospirochaeta perfilievii</name>
    <dbReference type="NCBI Taxonomy" id="252967"/>
    <lineage>
        <taxon>Bacteria</taxon>
        <taxon>Pseudomonadati</taxon>
        <taxon>Spirochaetota</taxon>
        <taxon>Spirochaetia</taxon>
        <taxon>Spirochaetales</taxon>
        <taxon>Spirochaetaceae</taxon>
        <taxon>Thiospirochaeta</taxon>
    </lineage>
</organism>
<evidence type="ECO:0000313" key="1">
    <source>
        <dbReference type="EMBL" id="QEN03265.1"/>
    </source>
</evidence>
<dbReference type="Proteomes" id="UP000323824">
    <property type="component" value="Chromosome"/>
</dbReference>
<protein>
    <submittedName>
        <fullName evidence="1">Uncharacterized protein</fullName>
    </submittedName>
</protein>
<reference evidence="1 2" key="1">
    <citation type="submission" date="2019-02" db="EMBL/GenBank/DDBJ databases">
        <authorList>
            <person name="Fomenkov A."/>
            <person name="Dubinina G."/>
            <person name="Grabovich M."/>
            <person name="Vincze T."/>
            <person name="Roberts R.J."/>
        </authorList>
    </citation>
    <scope>NUCLEOTIDE SEQUENCE [LARGE SCALE GENOMIC DNA]</scope>
    <source>
        <strain evidence="1 2">P</strain>
    </source>
</reference>